<evidence type="ECO:0000313" key="4">
    <source>
        <dbReference type="Proteomes" id="UP000026915"/>
    </source>
</evidence>
<dbReference type="InterPro" id="IPR012337">
    <property type="entry name" value="RNaseH-like_sf"/>
</dbReference>
<evidence type="ECO:0000259" key="2">
    <source>
        <dbReference type="PROSITE" id="PS50879"/>
    </source>
</evidence>
<dbReference type="Pfam" id="PF07734">
    <property type="entry name" value="FBA_1"/>
    <property type="match status" value="1"/>
</dbReference>
<dbReference type="PANTHER" id="PTHR31672">
    <property type="entry name" value="BNACNNG10540D PROTEIN"/>
    <property type="match status" value="1"/>
</dbReference>
<keyword evidence="4" id="KW-1185">Reference proteome</keyword>
<protein>
    <submittedName>
        <fullName evidence="3">F-box and associated interaction domains-containing protein</fullName>
    </submittedName>
</protein>
<dbReference type="GO" id="GO:0004523">
    <property type="term" value="F:RNA-DNA hybrid ribonuclease activity"/>
    <property type="evidence" value="ECO:0007669"/>
    <property type="project" value="InterPro"/>
</dbReference>
<dbReference type="AlphaFoldDB" id="A0A061F213"/>
<feature type="domain" description="F-box" evidence="1">
    <location>
        <begin position="9"/>
        <end position="59"/>
    </location>
</feature>
<dbReference type="NCBIfam" id="TIGR01640">
    <property type="entry name" value="F_box_assoc_1"/>
    <property type="match status" value="1"/>
</dbReference>
<dbReference type="HOGENOM" id="CLU_458150_0_0_1"/>
<dbReference type="GO" id="GO:0003676">
    <property type="term" value="F:nucleic acid binding"/>
    <property type="evidence" value="ECO:0007669"/>
    <property type="project" value="InterPro"/>
</dbReference>
<dbReference type="InterPro" id="IPR044730">
    <property type="entry name" value="RNase_H-like_dom_plant"/>
</dbReference>
<dbReference type="Gene3D" id="3.30.420.10">
    <property type="entry name" value="Ribonuclease H-like superfamily/Ribonuclease H"/>
    <property type="match status" value="1"/>
</dbReference>
<dbReference type="InterPro" id="IPR036047">
    <property type="entry name" value="F-box-like_dom_sf"/>
</dbReference>
<feature type="domain" description="RNase H type-1" evidence="2">
    <location>
        <begin position="453"/>
        <end position="586"/>
    </location>
</feature>
<gene>
    <name evidence="3" type="ORF">TCM_026354</name>
</gene>
<dbReference type="PROSITE" id="PS50879">
    <property type="entry name" value="RNASE_H_1"/>
    <property type="match status" value="1"/>
</dbReference>
<organism evidence="3 4">
    <name type="scientific">Theobroma cacao</name>
    <name type="common">Cacao</name>
    <name type="synonym">Cocoa</name>
    <dbReference type="NCBI Taxonomy" id="3641"/>
    <lineage>
        <taxon>Eukaryota</taxon>
        <taxon>Viridiplantae</taxon>
        <taxon>Streptophyta</taxon>
        <taxon>Embryophyta</taxon>
        <taxon>Tracheophyta</taxon>
        <taxon>Spermatophyta</taxon>
        <taxon>Magnoliopsida</taxon>
        <taxon>eudicotyledons</taxon>
        <taxon>Gunneridae</taxon>
        <taxon>Pentapetalae</taxon>
        <taxon>rosids</taxon>
        <taxon>malvids</taxon>
        <taxon>Malvales</taxon>
        <taxon>Malvaceae</taxon>
        <taxon>Byttnerioideae</taxon>
        <taxon>Theobroma</taxon>
    </lineage>
</organism>
<dbReference type="PANTHER" id="PTHR31672:SF13">
    <property type="entry name" value="F-BOX PROTEIN CPR30-LIKE"/>
    <property type="match status" value="1"/>
</dbReference>
<dbReference type="InterPro" id="IPR001810">
    <property type="entry name" value="F-box_dom"/>
</dbReference>
<evidence type="ECO:0000259" key="1">
    <source>
        <dbReference type="PROSITE" id="PS50181"/>
    </source>
</evidence>
<dbReference type="PROSITE" id="PS50181">
    <property type="entry name" value="FBOX"/>
    <property type="match status" value="1"/>
</dbReference>
<name>A0A061F213_THECC</name>
<dbReference type="eggNOG" id="KOG1075">
    <property type="taxonomic scope" value="Eukaryota"/>
</dbReference>
<dbReference type="InterPro" id="IPR002156">
    <property type="entry name" value="RNaseH_domain"/>
</dbReference>
<evidence type="ECO:0000313" key="3">
    <source>
        <dbReference type="EMBL" id="EOY11081.1"/>
    </source>
</evidence>
<dbReference type="Gramene" id="EOY11081">
    <property type="protein sequence ID" value="EOY11081"/>
    <property type="gene ID" value="TCM_026354"/>
</dbReference>
<accession>A0A061F213</accession>
<dbReference type="CDD" id="cd22157">
    <property type="entry name" value="F-box_AtFBW1-like"/>
    <property type="match status" value="1"/>
</dbReference>
<dbReference type="Gene3D" id="1.20.1280.50">
    <property type="match status" value="1"/>
</dbReference>
<proteinExistence type="predicted"/>
<dbReference type="Pfam" id="PF00646">
    <property type="entry name" value="F-box"/>
    <property type="match status" value="1"/>
</dbReference>
<dbReference type="InterPro" id="IPR050796">
    <property type="entry name" value="SCF_F-box_component"/>
</dbReference>
<dbReference type="SUPFAM" id="SSF53098">
    <property type="entry name" value="Ribonuclease H-like"/>
    <property type="match status" value="1"/>
</dbReference>
<dbReference type="InterPro" id="IPR036397">
    <property type="entry name" value="RNaseH_sf"/>
</dbReference>
<dbReference type="Pfam" id="PF13456">
    <property type="entry name" value="RVT_3"/>
    <property type="match status" value="1"/>
</dbReference>
<dbReference type="FunCoup" id="A0A061F213">
    <property type="interactions" value="361"/>
</dbReference>
<reference evidence="3 4" key="1">
    <citation type="journal article" date="2013" name="Genome Biol.">
        <title>The genome sequence of the most widely cultivated cacao type and its use to identify candidate genes regulating pod color.</title>
        <authorList>
            <person name="Motamayor J.C."/>
            <person name="Mockaitis K."/>
            <person name="Schmutz J."/>
            <person name="Haiminen N."/>
            <person name="Iii D.L."/>
            <person name="Cornejo O."/>
            <person name="Findley S.D."/>
            <person name="Zheng P."/>
            <person name="Utro F."/>
            <person name="Royaert S."/>
            <person name="Saski C."/>
            <person name="Jenkins J."/>
            <person name="Podicheti R."/>
            <person name="Zhao M."/>
            <person name="Scheffler B.E."/>
            <person name="Stack J.C."/>
            <person name="Feltus F.A."/>
            <person name="Mustiga G.M."/>
            <person name="Amores F."/>
            <person name="Phillips W."/>
            <person name="Marelli J.P."/>
            <person name="May G.D."/>
            <person name="Shapiro H."/>
            <person name="Ma J."/>
            <person name="Bustamante C.D."/>
            <person name="Schnell R.J."/>
            <person name="Main D."/>
            <person name="Gilbert D."/>
            <person name="Parida L."/>
            <person name="Kuhn D.N."/>
        </authorList>
    </citation>
    <scope>NUCLEOTIDE SEQUENCE [LARGE SCALE GENOMIC DNA]</scope>
    <source>
        <strain evidence="4">cv. Matina 1-6</strain>
    </source>
</reference>
<dbReference type="EMBL" id="CM001883">
    <property type="protein sequence ID" value="EOY11081.1"/>
    <property type="molecule type" value="Genomic_DNA"/>
</dbReference>
<dbReference type="Proteomes" id="UP000026915">
    <property type="component" value="Chromosome 5"/>
</dbReference>
<dbReference type="CDD" id="cd06222">
    <property type="entry name" value="RNase_H_like"/>
    <property type="match status" value="1"/>
</dbReference>
<dbReference type="InterPro" id="IPR017451">
    <property type="entry name" value="F-box-assoc_interact_dom"/>
</dbReference>
<dbReference type="SUPFAM" id="SSF81383">
    <property type="entry name" value="F-box domain"/>
    <property type="match status" value="1"/>
</dbReference>
<dbReference type="InterPro" id="IPR006527">
    <property type="entry name" value="F-box-assoc_dom_typ1"/>
</dbReference>
<dbReference type="SMART" id="SM00256">
    <property type="entry name" value="FBOX"/>
    <property type="match status" value="1"/>
</dbReference>
<dbReference type="OMA" id="WANSAGI"/>
<dbReference type="InParanoid" id="A0A061F213"/>
<sequence>MAGRGRTSLLNEGNWPQDLLLSILATLPAKSLLRFRCVSKHWRSLIINPGFIEQHLENQQRKEYPQLIFASGTTTDIVLESVAIVDVEVDDKEGAKTRKGFKRRSLNICHLPPDGYCMSNSCDGILCFFGETNLFVYNPGTREFRILQMGKKRSTRGPSYSSDCFGQRFPTHQLVGFGRDQVTKECKIIRLFIPIGEQENHIHECEVFTLSSDAGASWRGLGVVAYFIRPAQQPVFVNGALHWILDIRHANPSEVIVSFDLHTEKFQAISHPSCCSEASDRHMALMGLLSLRSSLCLVQSDYRLQQNIWIMNQSNGVWEKLFAIDWGLMNYRTPLAFPIAELKDGSFFVSHFGENLQIYDPESQSFSEVLIQHERRVVSYAYSESLVPLYGEPLCHEWKITTLLDIVKLRVAWWVKSKWPGDNTVSDIATTHFWLLLQPQREVKSMVSWECPPTSWLKFSTDGAARGCPGHLGIGGVLCDNKGAVKMTFSKKAGWGDVNLAEILAVREPMILFSASSWANSAGIIIESDSKNVVLWMTLPEKTPWKLRQLIFQTVSLKDRVAGWKIKHTPRSGNTVADSLAKSGIDRAHDLLCVFP</sequence>